<gene>
    <name evidence="10" type="ordered locus">Mcup_0692</name>
</gene>
<feature type="transmembrane region" description="Helical" evidence="8">
    <location>
        <begin position="25"/>
        <end position="46"/>
    </location>
</feature>
<keyword evidence="4 8" id="KW-0812">Transmembrane</keyword>
<keyword evidence="3 8" id="KW-0813">Transport</keyword>
<keyword evidence="11" id="KW-1185">Reference proteome</keyword>
<dbReference type="PATRIC" id="fig|1006006.8.peg.694"/>
<dbReference type="RefSeq" id="WP_013737295.1">
    <property type="nucleotide sequence ID" value="NC_015435.1"/>
</dbReference>
<evidence type="ECO:0000259" key="9">
    <source>
        <dbReference type="Pfam" id="PF00909"/>
    </source>
</evidence>
<dbReference type="NCBIfam" id="TIGR00836">
    <property type="entry name" value="amt"/>
    <property type="match status" value="1"/>
</dbReference>
<accession>F4G1I4</accession>
<evidence type="ECO:0000256" key="1">
    <source>
        <dbReference type="ARBA" id="ARBA00004141"/>
    </source>
</evidence>
<dbReference type="GeneID" id="10492883"/>
<feature type="transmembrane region" description="Helical" evidence="8">
    <location>
        <begin position="186"/>
        <end position="207"/>
    </location>
</feature>
<keyword evidence="6 8" id="KW-0472">Membrane</keyword>
<dbReference type="InterPro" id="IPR024041">
    <property type="entry name" value="NH4_transpt_AmtB-like_dom"/>
</dbReference>
<evidence type="ECO:0000256" key="2">
    <source>
        <dbReference type="ARBA" id="ARBA00005887"/>
    </source>
</evidence>
<evidence type="ECO:0000256" key="4">
    <source>
        <dbReference type="ARBA" id="ARBA00022692"/>
    </source>
</evidence>
<organism evidence="10 11">
    <name type="scientific">Metallosphaera cuprina (strain Ar-4)</name>
    <dbReference type="NCBI Taxonomy" id="1006006"/>
    <lineage>
        <taxon>Archaea</taxon>
        <taxon>Thermoproteota</taxon>
        <taxon>Thermoprotei</taxon>
        <taxon>Sulfolobales</taxon>
        <taxon>Sulfolobaceae</taxon>
        <taxon>Metallosphaera</taxon>
    </lineage>
</organism>
<evidence type="ECO:0000256" key="6">
    <source>
        <dbReference type="ARBA" id="ARBA00023136"/>
    </source>
</evidence>
<feature type="transmembrane region" description="Helical" evidence="8">
    <location>
        <begin position="152"/>
        <end position="174"/>
    </location>
</feature>
<dbReference type="GO" id="GO:0008519">
    <property type="term" value="F:ammonium channel activity"/>
    <property type="evidence" value="ECO:0007669"/>
    <property type="project" value="InterPro"/>
</dbReference>
<feature type="transmembrane region" description="Helical" evidence="8">
    <location>
        <begin position="219"/>
        <end position="239"/>
    </location>
</feature>
<evidence type="ECO:0000256" key="5">
    <source>
        <dbReference type="ARBA" id="ARBA00022989"/>
    </source>
</evidence>
<evidence type="ECO:0000256" key="3">
    <source>
        <dbReference type="ARBA" id="ARBA00022448"/>
    </source>
</evidence>
<dbReference type="PANTHER" id="PTHR43029:SF10">
    <property type="entry name" value="AMMONIUM TRANSPORTER MEP2"/>
    <property type="match status" value="1"/>
</dbReference>
<name>F4G1I4_METCR</name>
<comment type="subcellular location">
    <subcellularLocation>
        <location evidence="8">Cell membrane</location>
        <topology evidence="8">Multi-pass membrane protein</topology>
    </subcellularLocation>
    <subcellularLocation>
        <location evidence="1">Membrane</location>
        <topology evidence="1">Multi-pass membrane protein</topology>
    </subcellularLocation>
</comment>
<dbReference type="AlphaFoldDB" id="F4G1I4"/>
<feature type="transmembrane region" description="Helical" evidence="8">
    <location>
        <begin position="58"/>
        <end position="79"/>
    </location>
</feature>
<evidence type="ECO:0000313" key="10">
    <source>
        <dbReference type="EMBL" id="AEB94797.1"/>
    </source>
</evidence>
<dbReference type="InterPro" id="IPR001905">
    <property type="entry name" value="Ammonium_transpt"/>
</dbReference>
<dbReference type="InterPro" id="IPR018047">
    <property type="entry name" value="Ammonium_transpt_CS"/>
</dbReference>
<feature type="domain" description="Ammonium transporter AmtB-like" evidence="9">
    <location>
        <begin position="25"/>
        <end position="431"/>
    </location>
</feature>
<dbReference type="PANTHER" id="PTHR43029">
    <property type="entry name" value="AMMONIUM TRANSPORTER MEP2"/>
    <property type="match status" value="1"/>
</dbReference>
<sequence length="456" mass="49129">MSIENLGTYPPAAVPQWLSLGSNSWILTATTLVMIQSVPALALFYAGMTRKRFSMNTVMMVLYSFASTFLIWAILGYSMSFYSSSIHVGGLNFLGLPLPVWSLPMFGEATYGPGGTQLNIPFLTFVMFQFAFAAITPGLIVGAIVERTNFKAWMIFSPIWILVVYAPVAYWLFAGGWLNQLGAIDYSGGYVIHMTAGYSALALAMAVGQRLPRERKVEAHNLLLTALGFGLDWMGWNGFNGGDAGGATIDAAIAVFNTNLAAAAAAIMWIAIDMKVFGKSSFTGLANGTFAGLVAITPMAGMVNPSEALITGLITAPIVWLGIYKLLPRLKVDDALGVFPVHGIGGTVGGLLTGLMIDPTVSNYYLPGYRGALFGNVHQFLVQALAVLVVGLYSFFVSLGLAKLIAKVTPLRLDRDAILHGDFYIHGEASYPDLYLAKSDQSVTHREKLKEETEIK</sequence>
<evidence type="ECO:0000256" key="8">
    <source>
        <dbReference type="RuleBase" id="RU362002"/>
    </source>
</evidence>
<dbReference type="eggNOG" id="arCOG04397">
    <property type="taxonomic scope" value="Archaea"/>
</dbReference>
<dbReference type="KEGG" id="mcn:Mcup_0692"/>
<dbReference type="EMBL" id="CP002656">
    <property type="protein sequence ID" value="AEB94797.1"/>
    <property type="molecule type" value="Genomic_DNA"/>
</dbReference>
<dbReference type="Pfam" id="PF00909">
    <property type="entry name" value="Ammonium_transp"/>
    <property type="match status" value="1"/>
</dbReference>
<feature type="transmembrane region" description="Helical" evidence="8">
    <location>
        <begin position="251"/>
        <end position="272"/>
    </location>
</feature>
<feature type="transmembrane region" description="Helical" evidence="8">
    <location>
        <begin position="309"/>
        <end position="327"/>
    </location>
</feature>
<proteinExistence type="inferred from homology"/>
<evidence type="ECO:0000256" key="7">
    <source>
        <dbReference type="ARBA" id="ARBA00023177"/>
    </source>
</evidence>
<feature type="transmembrane region" description="Helical" evidence="8">
    <location>
        <begin position="284"/>
        <end position="303"/>
    </location>
</feature>
<dbReference type="OrthoDB" id="10960at2157"/>
<dbReference type="InterPro" id="IPR029020">
    <property type="entry name" value="Ammonium/urea_transptr"/>
</dbReference>
<dbReference type="STRING" id="1006006.Mcup_0692"/>
<dbReference type="Gene3D" id="1.10.3430.10">
    <property type="entry name" value="Ammonium transporter AmtB like domains"/>
    <property type="match status" value="1"/>
</dbReference>
<dbReference type="PROSITE" id="PS01219">
    <property type="entry name" value="AMMONIUM_TRANSP"/>
    <property type="match status" value="1"/>
</dbReference>
<dbReference type="HOGENOM" id="CLU_000445_33_4_2"/>
<reference evidence="10 11" key="1">
    <citation type="journal article" date="2011" name="J. Bacteriol.">
        <title>Complete genome sequence of Metallosphaera cuprina, a metal sulfide-oxidizing archaeon from a hot spring.</title>
        <authorList>
            <person name="Liu L.J."/>
            <person name="You X.Y."/>
            <person name="Zheng H."/>
            <person name="Wang S."/>
            <person name="Jiang C.Y."/>
            <person name="Liu S.J."/>
        </authorList>
    </citation>
    <scope>NUCLEOTIDE SEQUENCE [LARGE SCALE GENOMIC DNA]</scope>
    <source>
        <strain evidence="10 11">Ar-4</strain>
    </source>
</reference>
<protein>
    <recommendedName>
        <fullName evidence="8">Ammonium transporter</fullName>
    </recommendedName>
</protein>
<feature type="transmembrane region" description="Helical" evidence="8">
    <location>
        <begin position="377"/>
        <end position="402"/>
    </location>
</feature>
<keyword evidence="5 8" id="KW-1133">Transmembrane helix</keyword>
<keyword evidence="7 8" id="KW-0924">Ammonia transport</keyword>
<dbReference type="GO" id="GO:0005886">
    <property type="term" value="C:plasma membrane"/>
    <property type="evidence" value="ECO:0007669"/>
    <property type="project" value="UniProtKB-SubCell"/>
</dbReference>
<feature type="transmembrane region" description="Helical" evidence="8">
    <location>
        <begin position="122"/>
        <end position="145"/>
    </location>
</feature>
<feature type="transmembrane region" description="Helical" evidence="8">
    <location>
        <begin position="339"/>
        <end position="357"/>
    </location>
</feature>
<evidence type="ECO:0000313" key="11">
    <source>
        <dbReference type="Proteomes" id="UP000007812"/>
    </source>
</evidence>
<dbReference type="Proteomes" id="UP000007812">
    <property type="component" value="Chromosome"/>
</dbReference>
<comment type="similarity">
    <text evidence="2 8">Belongs to the ammonia transporter channel (TC 1.A.11.2) family.</text>
</comment>
<dbReference type="SUPFAM" id="SSF111352">
    <property type="entry name" value="Ammonium transporter"/>
    <property type="match status" value="1"/>
</dbReference>